<evidence type="ECO:0000313" key="3">
    <source>
        <dbReference type="Proteomes" id="UP000528824"/>
    </source>
</evidence>
<sequence length="138" mass="15925">MSFIVALLMEPIYLYGRRLSAKRNLQFPVWDRSRAFHAKIAALDLGRMLYRKDLRHRRADGARSNHPAAQDPRREPAKNEMDGLTVAMLHQLVQQVEEGTKLTPNEHDLVVLFARRAGRVVTIGHCDLRLARRSWRGC</sequence>
<organism evidence="2 3">
    <name type="scientific">Rhizobium lentis</name>
    <dbReference type="NCBI Taxonomy" id="1138194"/>
    <lineage>
        <taxon>Bacteria</taxon>
        <taxon>Pseudomonadati</taxon>
        <taxon>Pseudomonadota</taxon>
        <taxon>Alphaproteobacteria</taxon>
        <taxon>Hyphomicrobiales</taxon>
        <taxon>Rhizobiaceae</taxon>
        <taxon>Rhizobium/Agrobacterium group</taxon>
        <taxon>Rhizobium</taxon>
    </lineage>
</organism>
<dbReference type="RefSeq" id="WP_183919295.1">
    <property type="nucleotide sequence ID" value="NZ_JACHBB010000014.1"/>
</dbReference>
<proteinExistence type="predicted"/>
<accession>A0A7W9CXW3</accession>
<dbReference type="Proteomes" id="UP000528824">
    <property type="component" value="Unassembled WGS sequence"/>
</dbReference>
<reference evidence="2 3" key="1">
    <citation type="submission" date="2020-08" db="EMBL/GenBank/DDBJ databases">
        <title>Genomic Encyclopedia of Type Strains, Phase IV (KMG-V): Genome sequencing to study the core and pangenomes of soil and plant-associated prokaryotes.</title>
        <authorList>
            <person name="Whitman W."/>
        </authorList>
    </citation>
    <scope>NUCLEOTIDE SEQUENCE [LARGE SCALE GENOMIC DNA]</scope>
    <source>
        <strain evidence="2 3">SEMIA 4034</strain>
    </source>
</reference>
<evidence type="ECO:0000256" key="1">
    <source>
        <dbReference type="SAM" id="MobiDB-lite"/>
    </source>
</evidence>
<dbReference type="EMBL" id="JACHBC010000015">
    <property type="protein sequence ID" value="MBB5563923.1"/>
    <property type="molecule type" value="Genomic_DNA"/>
</dbReference>
<keyword evidence="3" id="KW-1185">Reference proteome</keyword>
<protein>
    <submittedName>
        <fullName evidence="2">Uncharacterized protein</fullName>
    </submittedName>
</protein>
<feature type="region of interest" description="Disordered" evidence="1">
    <location>
        <begin position="58"/>
        <end position="77"/>
    </location>
</feature>
<comment type="caution">
    <text evidence="2">The sequence shown here is derived from an EMBL/GenBank/DDBJ whole genome shotgun (WGS) entry which is preliminary data.</text>
</comment>
<name>A0A7W9CXW3_9HYPH</name>
<evidence type="ECO:0000313" key="2">
    <source>
        <dbReference type="EMBL" id="MBB5563923.1"/>
    </source>
</evidence>
<gene>
    <name evidence="2" type="ORF">GGI59_005625</name>
</gene>
<dbReference type="AlphaFoldDB" id="A0A7W9CXW3"/>